<keyword evidence="4" id="KW-1185">Reference proteome</keyword>
<sequence>MRNCCLVTAVFLPIFELMSHDFPSFNEFNEDFEDLRDLLQQFENLKEGRSHSFLDEDSFEQIIDYYDEHDELNNAIQAAEMAIEQFPFSSQLLLKKSSLLIESKKYKEALDILEKAALLDSNDINLYILKTDVYLALNQHEKAARLIENHIDQFSGEDRTELLLELADVYDDWEEFEKVFDCLKMVLEHDPNNVEALHKICFWTEFTGRNEESIRLHNNIINEFPYNHLAWFNLGTAYQGLKLYEKAIDAYQYSVVIDEKFDYAYRNMGDAFIRLRKYNEAIEVLQKHLEIAKPEDVIYEAIGHCYERMHRYTQARYYYRKAVHLSPTDDKLYYKIAVAYMLEENWENAVKSLQSAIKINKQSAEYNMSMGGCLLELQRNKEALGFFMNAVRLRPSSINARLELIRGLYASQFYEEAIEQIEFAESKIGHKPVFIYYRAAILIATGKSKEGLIQLETALQMAPKLLKKMVELDPSVLQHPSVVDLIGQYRKKK</sequence>
<dbReference type="Gene3D" id="1.25.40.10">
    <property type="entry name" value="Tetratricopeptide repeat domain"/>
    <property type="match status" value="3"/>
</dbReference>
<feature type="repeat" description="TPR" evidence="1">
    <location>
        <begin position="160"/>
        <end position="193"/>
    </location>
</feature>
<organism evidence="3 4">
    <name type="scientific">Chitinophaga skermanii</name>
    <dbReference type="NCBI Taxonomy" id="331697"/>
    <lineage>
        <taxon>Bacteria</taxon>
        <taxon>Pseudomonadati</taxon>
        <taxon>Bacteroidota</taxon>
        <taxon>Chitinophagia</taxon>
        <taxon>Chitinophagales</taxon>
        <taxon>Chitinophagaceae</taxon>
        <taxon>Chitinophaga</taxon>
    </lineage>
</organism>
<dbReference type="PANTHER" id="PTHR12558">
    <property type="entry name" value="CELL DIVISION CYCLE 16,23,27"/>
    <property type="match status" value="1"/>
</dbReference>
<evidence type="ECO:0000313" key="3">
    <source>
        <dbReference type="EMBL" id="RAI99741.1"/>
    </source>
</evidence>
<reference evidence="3 4" key="1">
    <citation type="submission" date="2018-06" db="EMBL/GenBank/DDBJ databases">
        <title>Genomic Encyclopedia of Archaeal and Bacterial Type Strains, Phase II (KMG-II): from individual species to whole genera.</title>
        <authorList>
            <person name="Goeker M."/>
        </authorList>
    </citation>
    <scope>NUCLEOTIDE SEQUENCE [LARGE SCALE GENOMIC DNA]</scope>
    <source>
        <strain evidence="3 4">DSM 23857</strain>
    </source>
</reference>
<protein>
    <submittedName>
        <fullName evidence="3">Tetratricopeptide repeat protein</fullName>
    </submittedName>
</protein>
<dbReference type="PANTHER" id="PTHR12558:SF13">
    <property type="entry name" value="CELL DIVISION CYCLE PROTEIN 27 HOMOLOG"/>
    <property type="match status" value="1"/>
</dbReference>
<dbReference type="InterPro" id="IPR011990">
    <property type="entry name" value="TPR-like_helical_dom_sf"/>
</dbReference>
<dbReference type="SUPFAM" id="SSF48452">
    <property type="entry name" value="TPR-like"/>
    <property type="match status" value="2"/>
</dbReference>
<dbReference type="Pfam" id="PF25063">
    <property type="entry name" value="ARM_TT21_C"/>
    <property type="match status" value="1"/>
</dbReference>
<feature type="repeat" description="TPR" evidence="1">
    <location>
        <begin position="330"/>
        <end position="363"/>
    </location>
</feature>
<comment type="caution">
    <text evidence="3">The sequence shown here is derived from an EMBL/GenBank/DDBJ whole genome shotgun (WGS) entry which is preliminary data.</text>
</comment>
<dbReference type="InterPro" id="IPR019734">
    <property type="entry name" value="TPR_rpt"/>
</dbReference>
<gene>
    <name evidence="3" type="ORF">LX64_04293</name>
</gene>
<dbReference type="EMBL" id="QLLL01000009">
    <property type="protein sequence ID" value="RAI99741.1"/>
    <property type="molecule type" value="Genomic_DNA"/>
</dbReference>
<dbReference type="SMART" id="SM00028">
    <property type="entry name" value="TPR"/>
    <property type="match status" value="10"/>
</dbReference>
<proteinExistence type="predicted"/>
<feature type="repeat" description="TPR" evidence="1">
    <location>
        <begin position="364"/>
        <end position="397"/>
    </location>
</feature>
<keyword evidence="1" id="KW-0802">TPR repeat</keyword>
<dbReference type="PROSITE" id="PS50005">
    <property type="entry name" value="TPR"/>
    <property type="match status" value="6"/>
</dbReference>
<dbReference type="InterPro" id="IPR056834">
    <property type="entry name" value="ARM_TT21_C"/>
</dbReference>
<evidence type="ECO:0000259" key="2">
    <source>
        <dbReference type="Pfam" id="PF25063"/>
    </source>
</evidence>
<feature type="repeat" description="TPR" evidence="1">
    <location>
        <begin position="296"/>
        <end position="329"/>
    </location>
</feature>
<dbReference type="Pfam" id="PF14559">
    <property type="entry name" value="TPR_19"/>
    <property type="match status" value="1"/>
</dbReference>
<feature type="domain" description="Tetratricopeptide repeat protein 21A/21B C-terminal ARM" evidence="2">
    <location>
        <begin position="246"/>
        <end position="358"/>
    </location>
</feature>
<accession>A0A327Q7N5</accession>
<feature type="repeat" description="TPR" evidence="1">
    <location>
        <begin position="262"/>
        <end position="295"/>
    </location>
</feature>
<name>A0A327Q7N5_9BACT</name>
<feature type="repeat" description="TPR" evidence="1">
    <location>
        <begin position="228"/>
        <end position="261"/>
    </location>
</feature>
<evidence type="ECO:0000313" key="4">
    <source>
        <dbReference type="Proteomes" id="UP000249547"/>
    </source>
</evidence>
<evidence type="ECO:0000256" key="1">
    <source>
        <dbReference type="PROSITE-ProRule" id="PRU00339"/>
    </source>
</evidence>
<dbReference type="Proteomes" id="UP000249547">
    <property type="component" value="Unassembled WGS sequence"/>
</dbReference>
<dbReference type="AlphaFoldDB" id="A0A327Q7N5"/>